<organism evidence="1 2">
    <name type="scientific">Theobroma cacao</name>
    <name type="common">Cacao</name>
    <name type="synonym">Cocoa</name>
    <dbReference type="NCBI Taxonomy" id="3641"/>
    <lineage>
        <taxon>Eukaryota</taxon>
        <taxon>Viridiplantae</taxon>
        <taxon>Streptophyta</taxon>
        <taxon>Embryophyta</taxon>
        <taxon>Tracheophyta</taxon>
        <taxon>Spermatophyta</taxon>
        <taxon>Magnoliopsida</taxon>
        <taxon>eudicotyledons</taxon>
        <taxon>Gunneridae</taxon>
        <taxon>Pentapetalae</taxon>
        <taxon>rosids</taxon>
        <taxon>malvids</taxon>
        <taxon>Malvales</taxon>
        <taxon>Malvaceae</taxon>
        <taxon>Byttnerioideae</taxon>
        <taxon>Theobroma</taxon>
    </lineage>
</organism>
<proteinExistence type="predicted"/>
<sequence length="101" mass="11599">MLSNFWCLCRQTCSFIMSLIVWSKGFSVKLKGYKPSSDVESVRCMNLISELFKPMKSSKDFSLLKKKKNLMIFTLGDSDAANEVKFYTDAHLLLLKIVTIF</sequence>
<dbReference type="HOGENOM" id="CLU_2296791_0_0_1"/>
<evidence type="ECO:0000313" key="1">
    <source>
        <dbReference type="EMBL" id="EOY03959.1"/>
    </source>
</evidence>
<dbReference type="InParanoid" id="A0A061ENQ3"/>
<evidence type="ECO:0000313" key="2">
    <source>
        <dbReference type="Proteomes" id="UP000026915"/>
    </source>
</evidence>
<dbReference type="Gramene" id="EOY03959">
    <property type="protein sequence ID" value="EOY03959"/>
    <property type="gene ID" value="TCM_019179"/>
</dbReference>
<protein>
    <submittedName>
        <fullName evidence="1">Uncharacterized protein</fullName>
    </submittedName>
</protein>
<dbReference type="AlphaFoldDB" id="A0A061ENQ3"/>
<gene>
    <name evidence="1" type="ORF">TCM_019179</name>
</gene>
<reference evidence="1 2" key="1">
    <citation type="journal article" date="2013" name="Genome Biol.">
        <title>The genome sequence of the most widely cultivated cacao type and its use to identify candidate genes regulating pod color.</title>
        <authorList>
            <person name="Motamayor J.C."/>
            <person name="Mockaitis K."/>
            <person name="Schmutz J."/>
            <person name="Haiminen N."/>
            <person name="Iii D.L."/>
            <person name="Cornejo O."/>
            <person name="Findley S.D."/>
            <person name="Zheng P."/>
            <person name="Utro F."/>
            <person name="Royaert S."/>
            <person name="Saski C."/>
            <person name="Jenkins J."/>
            <person name="Podicheti R."/>
            <person name="Zhao M."/>
            <person name="Scheffler B.E."/>
            <person name="Stack J.C."/>
            <person name="Feltus F.A."/>
            <person name="Mustiga G.M."/>
            <person name="Amores F."/>
            <person name="Phillips W."/>
            <person name="Marelli J.P."/>
            <person name="May G.D."/>
            <person name="Shapiro H."/>
            <person name="Ma J."/>
            <person name="Bustamante C.D."/>
            <person name="Schnell R.J."/>
            <person name="Main D."/>
            <person name="Gilbert D."/>
            <person name="Parida L."/>
            <person name="Kuhn D.N."/>
        </authorList>
    </citation>
    <scope>NUCLEOTIDE SEQUENCE [LARGE SCALE GENOMIC DNA]</scope>
    <source>
        <strain evidence="2">cv. Matina 1-6</strain>
    </source>
</reference>
<dbReference type="Proteomes" id="UP000026915">
    <property type="component" value="Chromosome 4"/>
</dbReference>
<keyword evidence="2" id="KW-1185">Reference proteome</keyword>
<name>A0A061ENQ3_THECC</name>
<dbReference type="EMBL" id="CM001882">
    <property type="protein sequence ID" value="EOY03959.1"/>
    <property type="molecule type" value="Genomic_DNA"/>
</dbReference>
<accession>A0A061ENQ3</accession>